<protein>
    <submittedName>
        <fullName evidence="7">Peptide ABC transporter substrate-binding protein</fullName>
    </submittedName>
</protein>
<evidence type="ECO:0000313" key="8">
    <source>
        <dbReference type="Proteomes" id="UP000646523"/>
    </source>
</evidence>
<feature type="domain" description="Solute-binding protein family 5" evidence="6">
    <location>
        <begin position="86"/>
        <end position="451"/>
    </location>
</feature>
<dbReference type="GO" id="GO:0042597">
    <property type="term" value="C:periplasmic space"/>
    <property type="evidence" value="ECO:0007669"/>
    <property type="project" value="UniProtKB-ARBA"/>
</dbReference>
<dbReference type="GO" id="GO:0015833">
    <property type="term" value="P:peptide transport"/>
    <property type="evidence" value="ECO:0007669"/>
    <property type="project" value="TreeGrafter"/>
</dbReference>
<dbReference type="InterPro" id="IPR039424">
    <property type="entry name" value="SBP_5"/>
</dbReference>
<dbReference type="PROSITE" id="PS51257">
    <property type="entry name" value="PROKAR_LIPOPROTEIN"/>
    <property type="match status" value="1"/>
</dbReference>
<dbReference type="PANTHER" id="PTHR30290:SF10">
    <property type="entry name" value="PERIPLASMIC OLIGOPEPTIDE-BINDING PROTEIN-RELATED"/>
    <property type="match status" value="1"/>
</dbReference>
<dbReference type="CDD" id="cd00995">
    <property type="entry name" value="PBP2_NikA_DppA_OppA_like"/>
    <property type="match status" value="1"/>
</dbReference>
<dbReference type="AlphaFoldDB" id="A0A917YRR7"/>
<dbReference type="PIRSF" id="PIRSF002741">
    <property type="entry name" value="MppA"/>
    <property type="match status" value="1"/>
</dbReference>
<gene>
    <name evidence="7" type="ORF">GCM10012289_12800</name>
</gene>
<dbReference type="InterPro" id="IPR000914">
    <property type="entry name" value="SBP_5_dom"/>
</dbReference>
<comment type="subcellular location">
    <subcellularLocation>
        <location evidence="1">Cell envelope</location>
    </subcellularLocation>
</comment>
<evidence type="ECO:0000259" key="6">
    <source>
        <dbReference type="Pfam" id="PF00496"/>
    </source>
</evidence>
<dbReference type="RefSeq" id="WP_189123010.1">
    <property type="nucleotide sequence ID" value="NZ_BMNH01000002.1"/>
</dbReference>
<organism evidence="7 8">
    <name type="scientific">Nonomuraea cavernae</name>
    <dbReference type="NCBI Taxonomy" id="2045107"/>
    <lineage>
        <taxon>Bacteria</taxon>
        <taxon>Bacillati</taxon>
        <taxon>Actinomycetota</taxon>
        <taxon>Actinomycetes</taxon>
        <taxon>Streptosporangiales</taxon>
        <taxon>Streptosporangiaceae</taxon>
        <taxon>Nonomuraea</taxon>
    </lineage>
</organism>
<proteinExistence type="inferred from homology"/>
<accession>A0A917YRR7</accession>
<evidence type="ECO:0000256" key="5">
    <source>
        <dbReference type="SAM" id="SignalP"/>
    </source>
</evidence>
<comment type="similarity">
    <text evidence="2">Belongs to the bacterial solute-binding protein 5 family.</text>
</comment>
<feature type="chain" id="PRO_5038093970" evidence="5">
    <location>
        <begin position="21"/>
        <end position="534"/>
    </location>
</feature>
<evidence type="ECO:0000256" key="1">
    <source>
        <dbReference type="ARBA" id="ARBA00004196"/>
    </source>
</evidence>
<feature type="signal peptide" evidence="5">
    <location>
        <begin position="1"/>
        <end position="20"/>
    </location>
</feature>
<dbReference type="InterPro" id="IPR030678">
    <property type="entry name" value="Peptide/Ni-bd"/>
</dbReference>
<comment type="caution">
    <text evidence="7">The sequence shown here is derived from an EMBL/GenBank/DDBJ whole genome shotgun (WGS) entry which is preliminary data.</text>
</comment>
<dbReference type="PANTHER" id="PTHR30290">
    <property type="entry name" value="PERIPLASMIC BINDING COMPONENT OF ABC TRANSPORTER"/>
    <property type="match status" value="1"/>
</dbReference>
<keyword evidence="4 5" id="KW-0732">Signal</keyword>
<dbReference type="Pfam" id="PF00496">
    <property type="entry name" value="SBP_bac_5"/>
    <property type="match status" value="1"/>
</dbReference>
<evidence type="ECO:0000256" key="4">
    <source>
        <dbReference type="ARBA" id="ARBA00022729"/>
    </source>
</evidence>
<dbReference type="EMBL" id="BMNH01000002">
    <property type="protein sequence ID" value="GGO64120.1"/>
    <property type="molecule type" value="Genomic_DNA"/>
</dbReference>
<evidence type="ECO:0000313" key="7">
    <source>
        <dbReference type="EMBL" id="GGO64120.1"/>
    </source>
</evidence>
<dbReference type="GO" id="GO:1904680">
    <property type="term" value="F:peptide transmembrane transporter activity"/>
    <property type="evidence" value="ECO:0007669"/>
    <property type="project" value="TreeGrafter"/>
</dbReference>
<dbReference type="Gene3D" id="3.40.190.10">
    <property type="entry name" value="Periplasmic binding protein-like II"/>
    <property type="match status" value="1"/>
</dbReference>
<evidence type="ECO:0000256" key="3">
    <source>
        <dbReference type="ARBA" id="ARBA00022448"/>
    </source>
</evidence>
<reference evidence="7" key="1">
    <citation type="journal article" date="2014" name="Int. J. Syst. Evol. Microbiol.">
        <title>Complete genome sequence of Corynebacterium casei LMG S-19264T (=DSM 44701T), isolated from a smear-ripened cheese.</title>
        <authorList>
            <consortium name="US DOE Joint Genome Institute (JGI-PGF)"/>
            <person name="Walter F."/>
            <person name="Albersmeier A."/>
            <person name="Kalinowski J."/>
            <person name="Ruckert C."/>
        </authorList>
    </citation>
    <scope>NUCLEOTIDE SEQUENCE</scope>
    <source>
        <strain evidence="7">CGMCC 4.7368</strain>
    </source>
</reference>
<dbReference type="Gene3D" id="3.10.105.10">
    <property type="entry name" value="Dipeptide-binding Protein, Domain 3"/>
    <property type="match status" value="1"/>
</dbReference>
<keyword evidence="8" id="KW-1185">Reference proteome</keyword>
<dbReference type="SUPFAM" id="SSF53850">
    <property type="entry name" value="Periplasmic binding protein-like II"/>
    <property type="match status" value="1"/>
</dbReference>
<evidence type="ECO:0000256" key="2">
    <source>
        <dbReference type="ARBA" id="ARBA00005695"/>
    </source>
</evidence>
<sequence>MRARLLGVLCAVALATAACGNSGSGSGDPGGEAKPAGSGRYATGATFTMAIMEPGDLNPLMTALSDPRGVDFFLYDTLVSYQDDGTVQPGLASAWKDTATSVEFTLAKGVTCADGSPLTAADVAGSVNFIADPKNKSQLLGLFVPADLKATADDAAGKVTMTVETADPFLLRRLSSVFIVCGKGLTDPAGLKAGKHGTGLFQITESVADDHYTLAKRPEYAWGPGGVTGGQEGLPDKVVLKVVKNETTAANLLLSGQLNAAHVIGPDRARMEAQKLFKSEIRLMFGEFTYNQAQGRPTQDERVRQALTMALDLNELQRVATSGTGATPEGLSMQPRVCPGVTTTALPQHDPAKAAALLDQAGWTKGADGVRAKDGKKLKLTYVFLTEHGDPGKSAAELMKQKWTELGVDTELKQIPGTQLASVSDGSMDWDAGWIQVNVPLPSMMVPFLSGEGPPKGANWSTIKNADYDRLIGEAAKATGEESCAKWNEAEKALYQKADIVPFADTTTPLYGNGAEFARLGGSFAPSTIRMLAK</sequence>
<reference evidence="7" key="2">
    <citation type="submission" date="2020-09" db="EMBL/GenBank/DDBJ databases">
        <authorList>
            <person name="Sun Q."/>
            <person name="Zhou Y."/>
        </authorList>
    </citation>
    <scope>NUCLEOTIDE SEQUENCE</scope>
    <source>
        <strain evidence="7">CGMCC 4.7368</strain>
    </source>
</reference>
<keyword evidence="3" id="KW-0813">Transport</keyword>
<dbReference type="GO" id="GO:0030313">
    <property type="term" value="C:cell envelope"/>
    <property type="evidence" value="ECO:0007669"/>
    <property type="project" value="UniProtKB-SubCell"/>
</dbReference>
<dbReference type="GO" id="GO:0043190">
    <property type="term" value="C:ATP-binding cassette (ABC) transporter complex"/>
    <property type="evidence" value="ECO:0007669"/>
    <property type="project" value="InterPro"/>
</dbReference>
<dbReference type="Proteomes" id="UP000646523">
    <property type="component" value="Unassembled WGS sequence"/>
</dbReference>
<name>A0A917YRR7_9ACTN</name>